<dbReference type="PANTHER" id="PTHR40280">
    <property type="entry name" value="BLR6907 PROTEIN"/>
    <property type="match status" value="1"/>
</dbReference>
<protein>
    <recommendedName>
        <fullName evidence="3">VOC domain-containing protein</fullName>
    </recommendedName>
</protein>
<evidence type="ECO:0008006" key="3">
    <source>
        <dbReference type="Google" id="ProtNLM"/>
    </source>
</evidence>
<reference evidence="1" key="1">
    <citation type="submission" date="2021-02" db="EMBL/GenBank/DDBJ databases">
        <authorList>
            <person name="Dougan E. K."/>
            <person name="Rhodes N."/>
            <person name="Thang M."/>
            <person name="Chan C."/>
        </authorList>
    </citation>
    <scope>NUCLEOTIDE SEQUENCE</scope>
</reference>
<dbReference type="EMBL" id="CAJNNW010037399">
    <property type="protein sequence ID" value="CAE8741525.1"/>
    <property type="molecule type" value="Genomic_DNA"/>
</dbReference>
<accession>A0A813M5K9</accession>
<proteinExistence type="predicted"/>
<evidence type="ECO:0000313" key="1">
    <source>
        <dbReference type="EMBL" id="CAE8741525.1"/>
    </source>
</evidence>
<evidence type="ECO:0000313" key="2">
    <source>
        <dbReference type="Proteomes" id="UP000626109"/>
    </source>
</evidence>
<dbReference type="PANTHER" id="PTHR40280:SF1">
    <property type="entry name" value="VOC DOMAIN-CONTAINING PROTEIN"/>
    <property type="match status" value="1"/>
</dbReference>
<dbReference type="Gene3D" id="3.10.180.10">
    <property type="entry name" value="2,3-Dihydroxybiphenyl 1,2-Dioxygenase, domain 1"/>
    <property type="match status" value="1"/>
</dbReference>
<comment type="caution">
    <text evidence="1">The sequence shown here is derived from an EMBL/GenBank/DDBJ whole genome shotgun (WGS) entry which is preliminary data.</text>
</comment>
<dbReference type="AlphaFoldDB" id="A0A813M5K9"/>
<organism evidence="1 2">
    <name type="scientific">Polarella glacialis</name>
    <name type="common">Dinoflagellate</name>
    <dbReference type="NCBI Taxonomy" id="89957"/>
    <lineage>
        <taxon>Eukaryota</taxon>
        <taxon>Sar</taxon>
        <taxon>Alveolata</taxon>
        <taxon>Dinophyceae</taxon>
        <taxon>Suessiales</taxon>
        <taxon>Suessiaceae</taxon>
        <taxon>Polarella</taxon>
    </lineage>
</organism>
<sequence length="389" mass="41513">MGGIESKCGTLLHGLLMPKVADADYAGSRRIISFPDPPVGSLLLLSSIALRVAPGAVEASRSFLVAGLGGRCVEAADGLLSISIGATQLRLDGSASGRPGLAEVWPGHFYLWVEDSVQTHDQCEKLEKTLGGDIIKEVHRIKDEYGVDAMVLQQPVGNNTFIINPAPVGGMADNMRSVLPARADAAGVGGGVGGGGNALGVIDMMHLVPPGASDAVARFYEHFLGAAMTKKNEGWALHFSLGPALHQTMTFIEDESLVAAVGAGGETQHGETKHGLEDSPEVCMYVLSKSHLNAAFRRCSQAGLVDSQVIWEDVDAACEFRFSRCIDPKNLDNVVLQLQHIIRSPDHKEWPLPPEAITRASAGYSAPFQELPFEAGSSHKRFLDKLFEK</sequence>
<dbReference type="SUPFAM" id="SSF54593">
    <property type="entry name" value="Glyoxalase/Bleomycin resistance protein/Dihydroxybiphenyl dioxygenase"/>
    <property type="match status" value="1"/>
</dbReference>
<name>A0A813M5K9_POLGL</name>
<dbReference type="Proteomes" id="UP000626109">
    <property type="component" value="Unassembled WGS sequence"/>
</dbReference>
<dbReference type="InterPro" id="IPR029068">
    <property type="entry name" value="Glyas_Bleomycin-R_OHBP_Dase"/>
</dbReference>
<gene>
    <name evidence="1" type="ORF">PGLA2088_LOCUS50519</name>
</gene>